<keyword evidence="1" id="KW-1133">Transmembrane helix</keyword>
<evidence type="ECO:0000313" key="2">
    <source>
        <dbReference type="EMBL" id="OIR16528.1"/>
    </source>
</evidence>
<reference evidence="2 3" key="1">
    <citation type="submission" date="2016-08" db="EMBL/GenBank/DDBJ databases">
        <title>New Insights into Marine Group III Euryarchaeota, from dark to light.</title>
        <authorList>
            <person name="Haro-Moreno J.M."/>
            <person name="Rodriguez-Valera F."/>
            <person name="Lopez-Garcia P."/>
            <person name="Moreira D."/>
            <person name="Martin-Cuadrado A.B."/>
        </authorList>
    </citation>
    <scope>NUCLEOTIDE SEQUENCE [LARGE SCALE GENOMIC DNA]</scope>
    <source>
        <strain evidence="2">CG-Epi1</strain>
    </source>
</reference>
<protein>
    <submittedName>
        <fullName evidence="2">Uncharacterized protein</fullName>
    </submittedName>
</protein>
<dbReference type="STRING" id="1888995.BD935_03005"/>
<feature type="transmembrane region" description="Helical" evidence="1">
    <location>
        <begin position="46"/>
        <end position="64"/>
    </location>
</feature>
<dbReference type="AlphaFoldDB" id="A0A1J5TK25"/>
<evidence type="ECO:0000313" key="3">
    <source>
        <dbReference type="Proteomes" id="UP000183080"/>
    </source>
</evidence>
<proteinExistence type="predicted"/>
<name>A0A1J5TK25_9ARCH</name>
<organism evidence="2 3">
    <name type="scientific">Marine Group III euryarchaeote CG-Epi1</name>
    <dbReference type="NCBI Taxonomy" id="1888995"/>
    <lineage>
        <taxon>Archaea</taxon>
        <taxon>Methanobacteriati</taxon>
        <taxon>Thermoplasmatota</taxon>
        <taxon>Thermoplasmata</taxon>
        <taxon>Candidatus Thermoprofundales</taxon>
    </lineage>
</organism>
<feature type="transmembrane region" description="Helical" evidence="1">
    <location>
        <begin position="6"/>
        <end position="25"/>
    </location>
</feature>
<keyword evidence="1" id="KW-0812">Transmembrane</keyword>
<accession>A0A1J5TK25</accession>
<gene>
    <name evidence="2" type="ORF">BD935_03005</name>
</gene>
<dbReference type="Proteomes" id="UP000183080">
    <property type="component" value="Unassembled WGS sequence"/>
</dbReference>
<dbReference type="EMBL" id="MIZA01000024">
    <property type="protein sequence ID" value="OIR16528.1"/>
    <property type="molecule type" value="Genomic_DNA"/>
</dbReference>
<sequence length="149" mass="17073">MDDLLQYAKVILLIVLLYDVIILFRKPEPDSKIITLDFWKEIERKGINGLLIPSTMIFIISLDYAQGLDIYLSLTLLILSLIYLGYPRPFALGKTGILLDGKTIVNDRILKANKTSRGTMISIEWYGWLMEKELPDCEVTDSIVEKFTD</sequence>
<evidence type="ECO:0000256" key="1">
    <source>
        <dbReference type="SAM" id="Phobius"/>
    </source>
</evidence>
<comment type="caution">
    <text evidence="2">The sequence shown here is derived from an EMBL/GenBank/DDBJ whole genome shotgun (WGS) entry which is preliminary data.</text>
</comment>
<feature type="transmembrane region" description="Helical" evidence="1">
    <location>
        <begin position="70"/>
        <end position="86"/>
    </location>
</feature>
<keyword evidence="1" id="KW-0472">Membrane</keyword>